<comment type="similarity">
    <text evidence="1">Belongs to the short-chain dehydrogenases/reductases (SDR) family.</text>
</comment>
<accession>A0ABS2GSN3</accession>
<dbReference type="PRINTS" id="PR00080">
    <property type="entry name" value="SDRFAMILY"/>
</dbReference>
<dbReference type="EMBL" id="JACJKX010000009">
    <property type="protein sequence ID" value="MBM6928825.1"/>
    <property type="molecule type" value="Genomic_DNA"/>
</dbReference>
<dbReference type="SMART" id="SM00822">
    <property type="entry name" value="PKS_KR"/>
    <property type="match status" value="1"/>
</dbReference>
<dbReference type="GO" id="GO:0004316">
    <property type="term" value="F:3-oxoacyl-[acyl-carrier-protein] reductase (NADPH) activity"/>
    <property type="evidence" value="ECO:0007669"/>
    <property type="project" value="UniProtKB-EC"/>
</dbReference>
<dbReference type="NCBIfam" id="TIGR01831">
    <property type="entry name" value="fabG_rel"/>
    <property type="match status" value="1"/>
</dbReference>
<dbReference type="Gene3D" id="3.40.50.720">
    <property type="entry name" value="NAD(P)-binding Rossmann-like Domain"/>
    <property type="match status" value="1"/>
</dbReference>
<dbReference type="InterPro" id="IPR050259">
    <property type="entry name" value="SDR"/>
</dbReference>
<evidence type="ECO:0000259" key="2">
    <source>
        <dbReference type="SMART" id="SM00822"/>
    </source>
</evidence>
<dbReference type="NCBIfam" id="NF009466">
    <property type="entry name" value="PRK12826.1-2"/>
    <property type="match status" value="1"/>
</dbReference>
<dbReference type="RefSeq" id="WP_205050414.1">
    <property type="nucleotide sequence ID" value="NZ_JACJKX010000009.1"/>
</dbReference>
<dbReference type="PANTHER" id="PTHR42879">
    <property type="entry name" value="3-OXOACYL-(ACYL-CARRIER-PROTEIN) REDUCTASE"/>
    <property type="match status" value="1"/>
</dbReference>
<dbReference type="InterPro" id="IPR057326">
    <property type="entry name" value="KR_dom"/>
</dbReference>
<gene>
    <name evidence="3" type="primary">fabG</name>
    <name evidence="3" type="ORF">H5985_06025</name>
</gene>
<keyword evidence="4" id="KW-1185">Reference proteome</keyword>
<dbReference type="Proteomes" id="UP000777002">
    <property type="component" value="Unassembled WGS sequence"/>
</dbReference>
<reference evidence="3 4" key="1">
    <citation type="journal article" date="2021" name="Sci. Rep.">
        <title>The distribution of antibiotic resistance genes in chicken gut microbiota commensals.</title>
        <authorList>
            <person name="Juricova H."/>
            <person name="Matiasovicova J."/>
            <person name="Kubasova T."/>
            <person name="Cejkova D."/>
            <person name="Rychlik I."/>
        </authorList>
    </citation>
    <scope>NUCLEOTIDE SEQUENCE [LARGE SCALE GENOMIC DNA]</scope>
    <source>
        <strain evidence="3 4">An562</strain>
    </source>
</reference>
<dbReference type="PANTHER" id="PTHR42879:SF2">
    <property type="entry name" value="3-OXOACYL-[ACYL-CARRIER-PROTEIN] REDUCTASE FABG"/>
    <property type="match status" value="1"/>
</dbReference>
<dbReference type="SUPFAM" id="SSF51735">
    <property type="entry name" value="NAD(P)-binding Rossmann-fold domains"/>
    <property type="match status" value="1"/>
</dbReference>
<feature type="domain" description="Ketoreductase" evidence="2">
    <location>
        <begin position="7"/>
        <end position="193"/>
    </location>
</feature>
<organism evidence="3 4">
    <name type="scientific">Parasutterella secunda</name>
    <dbReference type="NCBI Taxonomy" id="626947"/>
    <lineage>
        <taxon>Bacteria</taxon>
        <taxon>Pseudomonadati</taxon>
        <taxon>Pseudomonadota</taxon>
        <taxon>Betaproteobacteria</taxon>
        <taxon>Burkholderiales</taxon>
        <taxon>Sutterellaceae</taxon>
        <taxon>Parasutterella</taxon>
    </lineage>
</organism>
<name>A0ABS2GSN3_9BURK</name>
<proteinExistence type="inferred from homology"/>
<dbReference type="Pfam" id="PF13561">
    <property type="entry name" value="adh_short_C2"/>
    <property type="match status" value="1"/>
</dbReference>
<dbReference type="NCBIfam" id="NF004200">
    <property type="entry name" value="PRK05653.1-5"/>
    <property type="match status" value="1"/>
</dbReference>
<dbReference type="InterPro" id="IPR036291">
    <property type="entry name" value="NAD(P)-bd_dom_sf"/>
</dbReference>
<dbReference type="InterPro" id="IPR011285">
    <property type="entry name" value="FabG-rel"/>
</dbReference>
<evidence type="ECO:0000313" key="4">
    <source>
        <dbReference type="Proteomes" id="UP000777002"/>
    </source>
</evidence>
<evidence type="ECO:0000256" key="1">
    <source>
        <dbReference type="ARBA" id="ARBA00006484"/>
    </source>
</evidence>
<dbReference type="EC" id="1.1.1.100" evidence="3"/>
<comment type="caution">
    <text evidence="3">The sequence shown here is derived from an EMBL/GenBank/DDBJ whole genome shotgun (WGS) entry which is preliminary data.</text>
</comment>
<keyword evidence="3" id="KW-0560">Oxidoreductase</keyword>
<evidence type="ECO:0000313" key="3">
    <source>
        <dbReference type="EMBL" id="MBM6928825.1"/>
    </source>
</evidence>
<sequence>MPSEHHKTVLITGSSRGIGRACALRLAQDGYDIVLHGKSMSPALEETQALVKEAGANVRVLTFDIRNRESVRKILTEDIETHGMYWGLVVNAGISHDVTFAGMEPEVWDEVIETNLQGFYNVVQPLVMPMVRARKGGRIVTVSSISGVMGNRGQVNYSAAKAALIGATKALALELASRRITVNAVAPGLIQTDMVDDFVTEHALPLIPMKRVGQPHEVAGAVAFLMSDEAGYITRSVIEIDGGLHG</sequence>
<dbReference type="PRINTS" id="PR00081">
    <property type="entry name" value="GDHRDH"/>
</dbReference>
<dbReference type="InterPro" id="IPR002347">
    <property type="entry name" value="SDR_fam"/>
</dbReference>
<protein>
    <submittedName>
        <fullName evidence="3">3-oxoacyl-ACP reductase FabG</fullName>
        <ecNumber evidence="3">1.1.1.100</ecNumber>
    </submittedName>
</protein>